<proteinExistence type="predicted"/>
<feature type="non-terminal residue" evidence="2">
    <location>
        <position position="58"/>
    </location>
</feature>
<reference evidence="2" key="1">
    <citation type="submission" date="2013-08" db="EMBL/GenBank/DDBJ databases">
        <authorList>
            <person name="Mendez C."/>
            <person name="Richter M."/>
            <person name="Ferrer M."/>
            <person name="Sanchez J."/>
        </authorList>
    </citation>
    <scope>NUCLEOTIDE SEQUENCE</scope>
</reference>
<evidence type="ECO:0000313" key="2">
    <source>
        <dbReference type="EMBL" id="EQD80934.1"/>
    </source>
</evidence>
<evidence type="ECO:0000259" key="1">
    <source>
        <dbReference type="Pfam" id="PF22747"/>
    </source>
</evidence>
<sequence>MTRSEHRAPHSCPVCGEPLHVTRLSCHGCGTELSGDFETCEFCAMGREDRDLLKIFLG</sequence>
<reference evidence="2" key="2">
    <citation type="journal article" date="2014" name="ISME J.">
        <title>Microbial stratification in low pH oxic and suboxic macroscopic growths along an acid mine drainage.</title>
        <authorList>
            <person name="Mendez-Garcia C."/>
            <person name="Mesa V."/>
            <person name="Sprenger R.R."/>
            <person name="Richter M."/>
            <person name="Diez M.S."/>
            <person name="Solano J."/>
            <person name="Bargiela R."/>
            <person name="Golyshina O.V."/>
            <person name="Manteca A."/>
            <person name="Ramos J.L."/>
            <person name="Gallego J.R."/>
            <person name="Llorente I."/>
            <person name="Martins Dos Santos V.A."/>
            <person name="Jensen O.N."/>
            <person name="Pelaez A.I."/>
            <person name="Sanchez J."/>
            <person name="Ferrer M."/>
        </authorList>
    </citation>
    <scope>NUCLEOTIDE SEQUENCE</scope>
</reference>
<comment type="caution">
    <text evidence="2">The sequence shown here is derived from an EMBL/GenBank/DDBJ whole genome shotgun (WGS) entry which is preliminary data.</text>
</comment>
<organism evidence="2">
    <name type="scientific">mine drainage metagenome</name>
    <dbReference type="NCBI Taxonomy" id="410659"/>
    <lineage>
        <taxon>unclassified sequences</taxon>
        <taxon>metagenomes</taxon>
        <taxon>ecological metagenomes</taxon>
    </lineage>
</organism>
<gene>
    <name evidence="2" type="ORF">B1A_00363</name>
</gene>
<name>T1DHW5_9ZZZZ</name>
<protein>
    <recommendedName>
        <fullName evidence="1">DUF2089 domain-containing protein</fullName>
    </recommendedName>
</protein>
<dbReference type="AlphaFoldDB" id="T1DHW5"/>
<feature type="domain" description="DUF2089" evidence="1">
    <location>
        <begin position="12"/>
        <end position="43"/>
    </location>
</feature>
<dbReference type="InterPro" id="IPR053957">
    <property type="entry name" value="DUF2089_Zn_ribbon"/>
</dbReference>
<accession>T1DHW5</accession>
<dbReference type="Pfam" id="PF22747">
    <property type="entry name" value="Zn_ribbon_DUF2089"/>
    <property type="match status" value="1"/>
</dbReference>
<dbReference type="EMBL" id="AUZX01000278">
    <property type="protein sequence ID" value="EQD80934.1"/>
    <property type="molecule type" value="Genomic_DNA"/>
</dbReference>